<name>A0A0K1PEG6_9BACT</name>
<reference evidence="2 3" key="1">
    <citation type="submission" date="2015-08" db="EMBL/GenBank/DDBJ databases">
        <authorList>
            <person name="Babu N.S."/>
            <person name="Beckwith C.J."/>
            <person name="Beseler K.G."/>
            <person name="Brison A."/>
            <person name="Carone J.V."/>
            <person name="Caskin T.P."/>
            <person name="Diamond M."/>
            <person name="Durham M.E."/>
            <person name="Foxe J.M."/>
            <person name="Go M."/>
            <person name="Henderson B.A."/>
            <person name="Jones I.B."/>
            <person name="McGettigan J.A."/>
            <person name="Micheletti S.J."/>
            <person name="Nasrallah M.E."/>
            <person name="Ortiz D."/>
            <person name="Piller C.R."/>
            <person name="Privatt S.R."/>
            <person name="Schneider S.L."/>
            <person name="Sharp S."/>
            <person name="Smith T.C."/>
            <person name="Stanton J.D."/>
            <person name="Ullery H.E."/>
            <person name="Wilson R.J."/>
            <person name="Serrano M.G."/>
            <person name="Buck G."/>
            <person name="Lee V."/>
            <person name="Wang Y."/>
            <person name="Carvalho R."/>
            <person name="Voegtly L."/>
            <person name="Shi R."/>
            <person name="Duckworth R."/>
            <person name="Johnson A."/>
            <person name="Loviza R."/>
            <person name="Walstead R."/>
            <person name="Shah Z."/>
            <person name="Kiflezghi M."/>
            <person name="Wade K."/>
            <person name="Ball S.L."/>
            <person name="Bradley K.W."/>
            <person name="Asai D.J."/>
            <person name="Bowman C.A."/>
            <person name="Russell D.A."/>
            <person name="Pope W.H."/>
            <person name="Jacobs-Sera D."/>
            <person name="Hendrix R.W."/>
            <person name="Hatfull G.F."/>
        </authorList>
    </citation>
    <scope>NUCLEOTIDE SEQUENCE [LARGE SCALE GENOMIC DNA]</scope>
    <source>
        <strain evidence="2 3">DSM 27710</strain>
    </source>
</reference>
<feature type="compositionally biased region" description="Basic and acidic residues" evidence="1">
    <location>
        <begin position="8"/>
        <end position="17"/>
    </location>
</feature>
<evidence type="ECO:0000313" key="3">
    <source>
        <dbReference type="Proteomes" id="UP000055590"/>
    </source>
</evidence>
<organism evidence="2 3">
    <name type="scientific">Vulgatibacter incomptus</name>
    <dbReference type="NCBI Taxonomy" id="1391653"/>
    <lineage>
        <taxon>Bacteria</taxon>
        <taxon>Pseudomonadati</taxon>
        <taxon>Myxococcota</taxon>
        <taxon>Myxococcia</taxon>
        <taxon>Myxococcales</taxon>
        <taxon>Cystobacterineae</taxon>
        <taxon>Vulgatibacteraceae</taxon>
        <taxon>Vulgatibacter</taxon>
    </lineage>
</organism>
<dbReference type="Proteomes" id="UP000055590">
    <property type="component" value="Chromosome"/>
</dbReference>
<sequence length="66" mass="7085">MPGLGDRSIAHPDDLENGHSSARLSLDLHPGCFDPAQRTAQNTRDHQRLRSDGSPFARAVPRPGGA</sequence>
<keyword evidence="3" id="KW-1185">Reference proteome</keyword>
<dbReference type="STRING" id="1391653.AKJ08_2193"/>
<gene>
    <name evidence="2" type="ORF">AKJ08_2193</name>
</gene>
<proteinExistence type="predicted"/>
<dbReference type="KEGG" id="vin:AKJ08_2193"/>
<dbReference type="EMBL" id="CP012332">
    <property type="protein sequence ID" value="AKU91806.1"/>
    <property type="molecule type" value="Genomic_DNA"/>
</dbReference>
<feature type="region of interest" description="Disordered" evidence="1">
    <location>
        <begin position="1"/>
        <end position="66"/>
    </location>
</feature>
<evidence type="ECO:0000256" key="1">
    <source>
        <dbReference type="SAM" id="MobiDB-lite"/>
    </source>
</evidence>
<dbReference type="AlphaFoldDB" id="A0A0K1PEG6"/>
<accession>A0A0K1PEG6</accession>
<protein>
    <submittedName>
        <fullName evidence="2">Uncharacterized protein</fullName>
    </submittedName>
</protein>
<evidence type="ECO:0000313" key="2">
    <source>
        <dbReference type="EMBL" id="AKU91806.1"/>
    </source>
</evidence>